<accession>A0A9P9FQI8</accession>
<dbReference type="PANTHER" id="PTHR11685">
    <property type="entry name" value="RBR FAMILY RING FINGER AND IBR DOMAIN-CONTAINING"/>
    <property type="match status" value="1"/>
</dbReference>
<keyword evidence="3" id="KW-0833">Ubl conjugation pathway</keyword>
<dbReference type="Proteomes" id="UP000738349">
    <property type="component" value="Unassembled WGS sequence"/>
</dbReference>
<dbReference type="OrthoDB" id="10009520at2759"/>
<keyword evidence="1" id="KW-0479">Metal-binding</keyword>
<evidence type="ECO:0000313" key="8">
    <source>
        <dbReference type="Proteomes" id="UP000738349"/>
    </source>
</evidence>
<reference evidence="7" key="1">
    <citation type="journal article" date="2021" name="Nat. Commun.">
        <title>Genetic determinants of endophytism in the Arabidopsis root mycobiome.</title>
        <authorList>
            <person name="Mesny F."/>
            <person name="Miyauchi S."/>
            <person name="Thiergart T."/>
            <person name="Pickel B."/>
            <person name="Atanasova L."/>
            <person name="Karlsson M."/>
            <person name="Huettel B."/>
            <person name="Barry K.W."/>
            <person name="Haridas S."/>
            <person name="Chen C."/>
            <person name="Bauer D."/>
            <person name="Andreopoulos W."/>
            <person name="Pangilinan J."/>
            <person name="LaButti K."/>
            <person name="Riley R."/>
            <person name="Lipzen A."/>
            <person name="Clum A."/>
            <person name="Drula E."/>
            <person name="Henrissat B."/>
            <person name="Kohler A."/>
            <person name="Grigoriev I.V."/>
            <person name="Martin F.M."/>
            <person name="Hacquard S."/>
        </authorList>
    </citation>
    <scope>NUCLEOTIDE SEQUENCE</scope>
    <source>
        <strain evidence="7">MPI-CAGE-AT-0147</strain>
    </source>
</reference>
<name>A0A9P9FQI8_9HYPO</name>
<feature type="region of interest" description="Disordered" evidence="5">
    <location>
        <begin position="1"/>
        <end position="71"/>
    </location>
</feature>
<evidence type="ECO:0000256" key="2">
    <source>
        <dbReference type="ARBA" id="ARBA00022771"/>
    </source>
</evidence>
<evidence type="ECO:0000256" key="1">
    <source>
        <dbReference type="ARBA" id="ARBA00022723"/>
    </source>
</evidence>
<dbReference type="GO" id="GO:0004842">
    <property type="term" value="F:ubiquitin-protein transferase activity"/>
    <property type="evidence" value="ECO:0007669"/>
    <property type="project" value="InterPro"/>
</dbReference>
<feature type="region of interest" description="Disordered" evidence="5">
    <location>
        <begin position="121"/>
        <end position="157"/>
    </location>
</feature>
<dbReference type="Pfam" id="PF01485">
    <property type="entry name" value="IBR"/>
    <property type="match status" value="1"/>
</dbReference>
<evidence type="ECO:0000256" key="5">
    <source>
        <dbReference type="SAM" id="MobiDB-lite"/>
    </source>
</evidence>
<gene>
    <name evidence="7" type="ORF">EDB81DRAFT_835792</name>
</gene>
<comment type="caution">
    <text evidence="7">The sequence shown here is derived from an EMBL/GenBank/DDBJ whole genome shotgun (WGS) entry which is preliminary data.</text>
</comment>
<keyword evidence="2" id="KW-0863">Zinc-finger</keyword>
<sequence>MGLGADLADDFPPLDSGFAGHGSDARVSAHAAEMEEWRRHRNLPSFVSGSRRCQDGDVPSRQKPRHRKSDTCRIQKLEEIIASSKGKYRQGETPDADLALEAYKSELESFKASISDRCMCKKHPSSPKDQGTRDREFALNPDANRETQSDGTAENEPLDEELLGKLESLYVHSPDDDLIDKPESSSWAASRLEPNSPKSTTVCISCGEVFKFYDVARCPCSHEYCRACLTHLFTACMSDESLYPPRCCSQVILSIGTGFSSLQTSSASSLPRKRNDPNRTYCHEPTCSAFISAQSIEGDVGCCSQCKKHTCVICKERSHEGDCPQDHATQELLRVAAENGWQRCNSCHRIVELELERLLAKAAAIVDRRVVAHPPNVQRITHLLERERQNLVENHGCGHLTWRSRQGMYRCEECRDRLPIFIYECTCCHVLACRRCRYNRL</sequence>
<dbReference type="EMBL" id="JAGMUV010000001">
    <property type="protein sequence ID" value="KAH7175293.1"/>
    <property type="molecule type" value="Genomic_DNA"/>
</dbReference>
<dbReference type="PROSITE" id="PS00518">
    <property type="entry name" value="ZF_RING_1"/>
    <property type="match status" value="1"/>
</dbReference>
<feature type="domain" description="IBR" evidence="6">
    <location>
        <begin position="275"/>
        <end position="322"/>
    </location>
</feature>
<dbReference type="SUPFAM" id="SSF57850">
    <property type="entry name" value="RING/U-box"/>
    <property type="match status" value="1"/>
</dbReference>
<dbReference type="GO" id="GO:0008270">
    <property type="term" value="F:zinc ion binding"/>
    <property type="evidence" value="ECO:0007669"/>
    <property type="project" value="UniProtKB-KW"/>
</dbReference>
<proteinExistence type="predicted"/>
<feature type="compositionally biased region" description="Basic and acidic residues" evidence="5">
    <location>
        <begin position="130"/>
        <end position="148"/>
    </location>
</feature>
<keyword evidence="8" id="KW-1185">Reference proteome</keyword>
<dbReference type="GO" id="GO:0016567">
    <property type="term" value="P:protein ubiquitination"/>
    <property type="evidence" value="ECO:0007669"/>
    <property type="project" value="InterPro"/>
</dbReference>
<dbReference type="InterPro" id="IPR031127">
    <property type="entry name" value="E3_UB_ligase_RBR"/>
</dbReference>
<evidence type="ECO:0000259" key="6">
    <source>
        <dbReference type="Pfam" id="PF01485"/>
    </source>
</evidence>
<evidence type="ECO:0000256" key="4">
    <source>
        <dbReference type="ARBA" id="ARBA00022833"/>
    </source>
</evidence>
<evidence type="ECO:0000313" key="7">
    <source>
        <dbReference type="EMBL" id="KAH7175293.1"/>
    </source>
</evidence>
<evidence type="ECO:0000256" key="3">
    <source>
        <dbReference type="ARBA" id="ARBA00022786"/>
    </source>
</evidence>
<protein>
    <recommendedName>
        <fullName evidence="6">IBR domain-containing protein</fullName>
    </recommendedName>
</protein>
<dbReference type="CDD" id="cd20335">
    <property type="entry name" value="BRcat_RBR"/>
    <property type="match status" value="1"/>
</dbReference>
<dbReference type="InterPro" id="IPR017907">
    <property type="entry name" value="Znf_RING_CS"/>
</dbReference>
<keyword evidence="4" id="KW-0862">Zinc</keyword>
<organism evidence="7 8">
    <name type="scientific">Dactylonectria macrodidyma</name>
    <dbReference type="NCBI Taxonomy" id="307937"/>
    <lineage>
        <taxon>Eukaryota</taxon>
        <taxon>Fungi</taxon>
        <taxon>Dikarya</taxon>
        <taxon>Ascomycota</taxon>
        <taxon>Pezizomycotina</taxon>
        <taxon>Sordariomycetes</taxon>
        <taxon>Hypocreomycetidae</taxon>
        <taxon>Hypocreales</taxon>
        <taxon>Nectriaceae</taxon>
        <taxon>Dactylonectria</taxon>
    </lineage>
</organism>
<dbReference type="AlphaFoldDB" id="A0A9P9FQI8"/>
<dbReference type="InterPro" id="IPR002867">
    <property type="entry name" value="IBR_dom"/>
</dbReference>